<keyword evidence="6 11" id="KW-1133">Transmembrane helix</keyword>
<dbReference type="PANTHER" id="PTHR22925">
    <property type="entry name" value="GLYCOSYL HYDROLASE 43 FAMILY MEMBER"/>
    <property type="match status" value="1"/>
</dbReference>
<keyword evidence="8 9" id="KW-0326">Glycosidase</keyword>
<dbReference type="AlphaFoldDB" id="A0A9W9VGK1"/>
<evidence type="ECO:0000256" key="2">
    <source>
        <dbReference type="ARBA" id="ARBA00009865"/>
    </source>
</evidence>
<protein>
    <recommendedName>
        <fullName evidence="15">Glycosyl hydrolase family 43 protein</fullName>
    </recommendedName>
</protein>
<sequence length="581" mass="62448">MLLKKNLVVAGLALVQGSLASLQIVPAATWTASGTNQHVQAHGGGIIEVDSVYYWIGENKLNGSAFQSINCYSSTNLVEWSFVGELLSLQSSGDLGPNRIVERPKVIYNEATSKYVMWMHIDDSSYAEAKTGVATGSSVCGKYNYLGSFQPLGFQSRDMGLFKDDDGSAYLLTEDRPNGLRIDRLTDDYTNVTSNTYLWSDHIEAPAVFKQDGVYFMFGSQLTGWSTNDNKYSTATSLSGPWSSWANFAPSGTNTYDSQTTFILGVGNNVMYMGDRWLSTNLMASTYIWLPLTLSGTTASLTNEDSWIISTQQSWSTSPTETTPEAESSSNTLSNGAVTLTCSGCSGSKSVGYIGGSSDGTLQFNGVTSNATTKTTVQVRYENGDSSQRYATVTVNGNPQILAFIPSTNGNTPFSSTLNVELNAGSSNVITIAGATTSSARQPPYLQSLAPPSSSLLLPRPGLAIQYLSIGLKQLFSCSAIAYLPFRIPSPRTDAKMKPVVSALNAWSCVVISVFAIVILSVLGSLYGSNHHSFTGSEEDPEDGPAVAASIYVAVMVYAVRHLAPESYPEFEIPHERENLC</sequence>
<evidence type="ECO:0000256" key="10">
    <source>
        <dbReference type="SAM" id="MobiDB-lite"/>
    </source>
</evidence>
<dbReference type="OrthoDB" id="9970295at2759"/>
<feature type="transmembrane region" description="Helical" evidence="11">
    <location>
        <begin position="504"/>
        <end position="526"/>
    </location>
</feature>
<dbReference type="Gene3D" id="2.60.120.260">
    <property type="entry name" value="Galactose-binding domain-like"/>
    <property type="match status" value="1"/>
</dbReference>
<dbReference type="InterPro" id="IPR056552">
    <property type="entry name" value="Ribonucl_Kappa"/>
</dbReference>
<dbReference type="RefSeq" id="XP_056558778.1">
    <property type="nucleotide sequence ID" value="XM_056696566.1"/>
</dbReference>
<evidence type="ECO:0000256" key="8">
    <source>
        <dbReference type="ARBA" id="ARBA00023295"/>
    </source>
</evidence>
<comment type="subcellular location">
    <subcellularLocation>
        <location evidence="1">Membrane</location>
    </subcellularLocation>
</comment>
<evidence type="ECO:0000256" key="5">
    <source>
        <dbReference type="ARBA" id="ARBA00022801"/>
    </source>
</evidence>
<dbReference type="Pfam" id="PF04616">
    <property type="entry name" value="Glyco_hydro_43"/>
    <property type="match status" value="1"/>
</dbReference>
<dbReference type="GeneID" id="81435743"/>
<keyword evidence="7 11" id="KW-0472">Membrane</keyword>
<dbReference type="GO" id="GO:0016020">
    <property type="term" value="C:membrane"/>
    <property type="evidence" value="ECO:0007669"/>
    <property type="project" value="UniProtKB-SubCell"/>
</dbReference>
<feature type="region of interest" description="Disordered" evidence="10">
    <location>
        <begin position="312"/>
        <end position="333"/>
    </location>
</feature>
<dbReference type="InterPro" id="IPR006710">
    <property type="entry name" value="Glyco_hydro_43"/>
</dbReference>
<dbReference type="GO" id="GO:0005975">
    <property type="term" value="P:carbohydrate metabolic process"/>
    <property type="evidence" value="ECO:0007669"/>
    <property type="project" value="InterPro"/>
</dbReference>
<dbReference type="Gene3D" id="2.115.10.20">
    <property type="entry name" value="Glycosyl hydrolase domain, family 43"/>
    <property type="match status" value="1"/>
</dbReference>
<name>A0A9W9VGK1_9EURO</name>
<reference evidence="13" key="2">
    <citation type="journal article" date="2023" name="IMA Fungus">
        <title>Comparative genomic study of the Penicillium genus elucidates a diverse pangenome and 15 lateral gene transfer events.</title>
        <authorList>
            <person name="Petersen C."/>
            <person name="Sorensen T."/>
            <person name="Nielsen M.R."/>
            <person name="Sondergaard T.E."/>
            <person name="Sorensen J.L."/>
            <person name="Fitzpatrick D.A."/>
            <person name="Frisvad J.C."/>
            <person name="Nielsen K.L."/>
        </authorList>
    </citation>
    <scope>NUCLEOTIDE SEQUENCE</scope>
    <source>
        <strain evidence="13">IBT 29864</strain>
    </source>
</reference>
<dbReference type="EMBL" id="JAPZBS010000002">
    <property type="protein sequence ID" value="KAJ5381207.1"/>
    <property type="molecule type" value="Genomic_DNA"/>
</dbReference>
<evidence type="ECO:0000256" key="9">
    <source>
        <dbReference type="RuleBase" id="RU361187"/>
    </source>
</evidence>
<feature type="compositionally biased region" description="Low complexity" evidence="10">
    <location>
        <begin position="312"/>
        <end position="330"/>
    </location>
</feature>
<evidence type="ECO:0000313" key="13">
    <source>
        <dbReference type="EMBL" id="KAJ5381207.1"/>
    </source>
</evidence>
<dbReference type="CDD" id="cd04081">
    <property type="entry name" value="CBM35_galactosidase-like"/>
    <property type="match status" value="1"/>
</dbReference>
<evidence type="ECO:0000256" key="12">
    <source>
        <dbReference type="SAM" id="SignalP"/>
    </source>
</evidence>
<evidence type="ECO:0000256" key="3">
    <source>
        <dbReference type="ARBA" id="ARBA00022692"/>
    </source>
</evidence>
<keyword evidence="5 9" id="KW-0378">Hydrolase</keyword>
<dbReference type="Pfam" id="PF23489">
    <property type="entry name" value="V-ATPase_su_f"/>
    <property type="match status" value="1"/>
</dbReference>
<dbReference type="GO" id="GO:0004553">
    <property type="term" value="F:hydrolase activity, hydrolyzing O-glycosyl compounds"/>
    <property type="evidence" value="ECO:0007669"/>
    <property type="project" value="InterPro"/>
</dbReference>
<keyword evidence="4 12" id="KW-0732">Signal</keyword>
<gene>
    <name evidence="13" type="ORF">N7496_003635</name>
</gene>
<dbReference type="PANTHER" id="PTHR22925:SF3">
    <property type="entry name" value="GLYCOSYL HYDROLASE FAMILY PROTEIN 43"/>
    <property type="match status" value="1"/>
</dbReference>
<evidence type="ECO:0000313" key="14">
    <source>
        <dbReference type="Proteomes" id="UP001147782"/>
    </source>
</evidence>
<evidence type="ECO:0008006" key="15">
    <source>
        <dbReference type="Google" id="ProtNLM"/>
    </source>
</evidence>
<dbReference type="InterPro" id="IPR008979">
    <property type="entry name" value="Galactose-bd-like_sf"/>
</dbReference>
<keyword evidence="14" id="KW-1185">Reference proteome</keyword>
<dbReference type="CDD" id="cd18821">
    <property type="entry name" value="GH43_Pc3Gal43A-like"/>
    <property type="match status" value="1"/>
</dbReference>
<keyword evidence="3 11" id="KW-0812">Transmembrane</keyword>
<evidence type="ECO:0000256" key="1">
    <source>
        <dbReference type="ARBA" id="ARBA00004370"/>
    </source>
</evidence>
<reference evidence="13" key="1">
    <citation type="submission" date="2022-11" db="EMBL/GenBank/DDBJ databases">
        <authorList>
            <person name="Petersen C."/>
        </authorList>
    </citation>
    <scope>NUCLEOTIDE SEQUENCE</scope>
    <source>
        <strain evidence="13">IBT 29864</strain>
    </source>
</reference>
<dbReference type="InterPro" id="IPR023296">
    <property type="entry name" value="Glyco_hydro_beta-prop_sf"/>
</dbReference>
<evidence type="ECO:0000256" key="6">
    <source>
        <dbReference type="ARBA" id="ARBA00022989"/>
    </source>
</evidence>
<dbReference type="SUPFAM" id="SSF75005">
    <property type="entry name" value="Arabinanase/levansucrase/invertase"/>
    <property type="match status" value="1"/>
</dbReference>
<proteinExistence type="inferred from homology"/>
<evidence type="ECO:0000256" key="7">
    <source>
        <dbReference type="ARBA" id="ARBA00023136"/>
    </source>
</evidence>
<organism evidence="13 14">
    <name type="scientific">Penicillium cataractarum</name>
    <dbReference type="NCBI Taxonomy" id="2100454"/>
    <lineage>
        <taxon>Eukaryota</taxon>
        <taxon>Fungi</taxon>
        <taxon>Dikarya</taxon>
        <taxon>Ascomycota</taxon>
        <taxon>Pezizomycotina</taxon>
        <taxon>Eurotiomycetes</taxon>
        <taxon>Eurotiomycetidae</taxon>
        <taxon>Eurotiales</taxon>
        <taxon>Aspergillaceae</taxon>
        <taxon>Penicillium</taxon>
    </lineage>
</organism>
<accession>A0A9W9VGK1</accession>
<dbReference type="SUPFAM" id="SSF49785">
    <property type="entry name" value="Galactose-binding domain-like"/>
    <property type="match status" value="1"/>
</dbReference>
<evidence type="ECO:0000256" key="4">
    <source>
        <dbReference type="ARBA" id="ARBA00022729"/>
    </source>
</evidence>
<comment type="similarity">
    <text evidence="2 9">Belongs to the glycosyl hydrolase 43 family.</text>
</comment>
<feature type="chain" id="PRO_5040763181" description="Glycosyl hydrolase family 43 protein" evidence="12">
    <location>
        <begin position="21"/>
        <end position="581"/>
    </location>
</feature>
<feature type="transmembrane region" description="Helical" evidence="11">
    <location>
        <begin position="464"/>
        <end position="484"/>
    </location>
</feature>
<dbReference type="Proteomes" id="UP001147782">
    <property type="component" value="Unassembled WGS sequence"/>
</dbReference>
<feature type="signal peptide" evidence="12">
    <location>
        <begin position="1"/>
        <end position="20"/>
    </location>
</feature>
<evidence type="ECO:0000256" key="11">
    <source>
        <dbReference type="SAM" id="Phobius"/>
    </source>
</evidence>
<comment type="caution">
    <text evidence="13">The sequence shown here is derived from an EMBL/GenBank/DDBJ whole genome shotgun (WGS) entry which is preliminary data.</text>
</comment>